<evidence type="ECO:0000256" key="1">
    <source>
        <dbReference type="SAM" id="MobiDB-lite"/>
    </source>
</evidence>
<gene>
    <name evidence="2" type="ORF">LCGC14_1780040</name>
</gene>
<dbReference type="Gene3D" id="2.60.120.1110">
    <property type="match status" value="1"/>
</dbReference>
<accession>A0A0F9JAM2</accession>
<dbReference type="EMBL" id="LAZR01016819">
    <property type="protein sequence ID" value="KKM02876.1"/>
    <property type="molecule type" value="Genomic_DNA"/>
</dbReference>
<evidence type="ECO:0000313" key="2">
    <source>
        <dbReference type="EMBL" id="KKM02876.1"/>
    </source>
</evidence>
<sequence length="162" mass="17547">MFDFEFADAQTSTNTTSTGEVSDDVWDLENSASGTAIGQTDFMVEGWLNFVITALSITSGITEGFHIGMRTDDAASLATARTGSAGYHEIGGIQILKTQHIIAGREWSIPVRFENCKQFVGFWIKAGSTALVGTITFDANFIQAPHSNILAQRQKRSNTSFG</sequence>
<protein>
    <submittedName>
        <fullName evidence="2">Uncharacterized protein</fullName>
    </submittedName>
</protein>
<feature type="compositionally biased region" description="Polar residues" evidence="1">
    <location>
        <begin position="9"/>
        <end position="20"/>
    </location>
</feature>
<comment type="caution">
    <text evidence="2">The sequence shown here is derived from an EMBL/GenBank/DDBJ whole genome shotgun (WGS) entry which is preliminary data.</text>
</comment>
<dbReference type="AlphaFoldDB" id="A0A0F9JAM2"/>
<feature type="region of interest" description="Disordered" evidence="1">
    <location>
        <begin position="1"/>
        <end position="21"/>
    </location>
</feature>
<name>A0A0F9JAM2_9ZZZZ</name>
<organism evidence="2">
    <name type="scientific">marine sediment metagenome</name>
    <dbReference type="NCBI Taxonomy" id="412755"/>
    <lineage>
        <taxon>unclassified sequences</taxon>
        <taxon>metagenomes</taxon>
        <taxon>ecological metagenomes</taxon>
    </lineage>
</organism>
<reference evidence="2" key="1">
    <citation type="journal article" date="2015" name="Nature">
        <title>Complex archaea that bridge the gap between prokaryotes and eukaryotes.</title>
        <authorList>
            <person name="Spang A."/>
            <person name="Saw J.H."/>
            <person name="Jorgensen S.L."/>
            <person name="Zaremba-Niedzwiedzka K."/>
            <person name="Martijn J."/>
            <person name="Lind A.E."/>
            <person name="van Eijk R."/>
            <person name="Schleper C."/>
            <person name="Guy L."/>
            <person name="Ettema T.J."/>
        </authorList>
    </citation>
    <scope>NUCLEOTIDE SEQUENCE</scope>
</reference>
<proteinExistence type="predicted"/>